<protein>
    <recommendedName>
        <fullName evidence="4">VPLPA-CTERM sorting domain-containing protein</fullName>
    </recommendedName>
</protein>
<evidence type="ECO:0000256" key="1">
    <source>
        <dbReference type="SAM" id="Phobius"/>
    </source>
</evidence>
<dbReference type="RefSeq" id="WP_164652601.1">
    <property type="nucleotide sequence ID" value="NZ_JAAIJR010000014.1"/>
</dbReference>
<sequence>MSTRRFALILVLAFSPGLVGNAFAISIRYEPGITHEARAITEYRTTGAMIEGLEVTAFFSNGASESLSWASSDAASGGVMGSGWSLTQSGDTFRSAWTLSMDAPSTSSTDRAPSIARLVLNAAPGRSVFDVDVTDQDGSGTAGSKAGGAFALEGQRQGLAVTYSDQVAIGNQRALGDLYNTLTLEFSETSFFSAGQSLNFVADMDSILTSPKQLGGLDDRVAVPIPSAVWLFASSLAGIAGIGRWSRKS</sequence>
<accession>A0A6P1DRZ7</accession>
<keyword evidence="3" id="KW-1185">Reference proteome</keyword>
<feature type="transmembrane region" description="Helical" evidence="1">
    <location>
        <begin position="228"/>
        <end position="246"/>
    </location>
</feature>
<reference evidence="3" key="1">
    <citation type="journal article" date="2020" name="Microbiol. Resour. Announc.">
        <title>Draft Genome Sequences of Thiorhodococcus mannitoliphagus and Thiorhodococcus minor, Purple Sulfur Photosynthetic Bacteria in the Gammaproteobacterial Family Chromatiaceae.</title>
        <authorList>
            <person name="Aviles F.A."/>
            <person name="Meyer T.E."/>
            <person name="Kyndt J.A."/>
        </authorList>
    </citation>
    <scope>NUCLEOTIDE SEQUENCE [LARGE SCALE GENOMIC DNA]</scope>
    <source>
        <strain evidence="3">DSM 18266</strain>
    </source>
</reference>
<dbReference type="Proteomes" id="UP000471640">
    <property type="component" value="Unassembled WGS sequence"/>
</dbReference>
<dbReference type="AlphaFoldDB" id="A0A6P1DRZ7"/>
<keyword evidence="1" id="KW-1133">Transmembrane helix</keyword>
<proteinExistence type="predicted"/>
<evidence type="ECO:0000313" key="3">
    <source>
        <dbReference type="Proteomes" id="UP000471640"/>
    </source>
</evidence>
<keyword evidence="1" id="KW-0812">Transmembrane</keyword>
<reference evidence="2 3" key="2">
    <citation type="submission" date="2020-02" db="EMBL/GenBank/DDBJ databases">
        <title>Genome sequences of Thiorhodococcus mannitoliphagus and Thiorhodococcus minor, purple sulfur photosynthetic bacteria in the gammaproteobacterial family, Chromatiaceae.</title>
        <authorList>
            <person name="Aviles F.A."/>
            <person name="Meyer T.E."/>
            <person name="Kyndt J.A."/>
        </authorList>
    </citation>
    <scope>NUCLEOTIDE SEQUENCE [LARGE SCALE GENOMIC DNA]</scope>
    <source>
        <strain evidence="2 3">DSM 18266</strain>
    </source>
</reference>
<dbReference type="EMBL" id="JAAIJR010000014">
    <property type="protein sequence ID" value="NEX19701.1"/>
    <property type="molecule type" value="Genomic_DNA"/>
</dbReference>
<gene>
    <name evidence="2" type="ORF">G3480_05125</name>
</gene>
<name>A0A6P1DRZ7_9GAMM</name>
<organism evidence="2 3">
    <name type="scientific">Thiorhodococcus mannitoliphagus</name>
    <dbReference type="NCBI Taxonomy" id="329406"/>
    <lineage>
        <taxon>Bacteria</taxon>
        <taxon>Pseudomonadati</taxon>
        <taxon>Pseudomonadota</taxon>
        <taxon>Gammaproteobacteria</taxon>
        <taxon>Chromatiales</taxon>
        <taxon>Chromatiaceae</taxon>
        <taxon>Thiorhodococcus</taxon>
    </lineage>
</organism>
<evidence type="ECO:0000313" key="2">
    <source>
        <dbReference type="EMBL" id="NEX19701.1"/>
    </source>
</evidence>
<comment type="caution">
    <text evidence="2">The sequence shown here is derived from an EMBL/GenBank/DDBJ whole genome shotgun (WGS) entry which is preliminary data.</text>
</comment>
<keyword evidence="1" id="KW-0472">Membrane</keyword>
<evidence type="ECO:0008006" key="4">
    <source>
        <dbReference type="Google" id="ProtNLM"/>
    </source>
</evidence>